<comment type="catalytic activity">
    <reaction evidence="4">
        <text>an N-acyl-L-alpha-aminoacyl-tRNA + H2O = an N-acyl-L-amino acid + a tRNA + H(+)</text>
        <dbReference type="Rhea" id="RHEA:54448"/>
        <dbReference type="Rhea" id="RHEA-COMP:10123"/>
        <dbReference type="Rhea" id="RHEA-COMP:13883"/>
        <dbReference type="ChEBI" id="CHEBI:15377"/>
        <dbReference type="ChEBI" id="CHEBI:15378"/>
        <dbReference type="ChEBI" id="CHEBI:59874"/>
        <dbReference type="ChEBI" id="CHEBI:78442"/>
        <dbReference type="ChEBI" id="CHEBI:138191"/>
        <dbReference type="EC" id="3.1.1.29"/>
    </reaction>
</comment>
<evidence type="ECO:0000313" key="7">
    <source>
        <dbReference type="Proteomes" id="UP001057375"/>
    </source>
</evidence>
<dbReference type="Pfam" id="PF01981">
    <property type="entry name" value="PTH2"/>
    <property type="match status" value="1"/>
</dbReference>
<comment type="similarity">
    <text evidence="3">Belongs to the PTH2 family.</text>
</comment>
<feature type="transmembrane region" description="Helical" evidence="5">
    <location>
        <begin position="6"/>
        <end position="25"/>
    </location>
</feature>
<dbReference type="Proteomes" id="UP001057375">
    <property type="component" value="Unassembled WGS sequence"/>
</dbReference>
<evidence type="ECO:0000256" key="3">
    <source>
        <dbReference type="ARBA" id="ARBA00038050"/>
    </source>
</evidence>
<dbReference type="InterPro" id="IPR023476">
    <property type="entry name" value="Pep_tRNA_hydro_II_dom_sf"/>
</dbReference>
<keyword evidence="7" id="KW-1185">Reference proteome</keyword>
<protein>
    <recommendedName>
        <fullName evidence="1">peptidyl-tRNA hydrolase</fullName>
        <ecNumber evidence="1">3.1.1.29</ecNumber>
    </recommendedName>
</protein>
<proteinExistence type="inferred from homology"/>
<dbReference type="GO" id="GO:0016787">
    <property type="term" value="F:hydrolase activity"/>
    <property type="evidence" value="ECO:0007669"/>
    <property type="project" value="UniProtKB-KW"/>
</dbReference>
<dbReference type="PANTHER" id="PTHR12649:SF11">
    <property type="entry name" value="PEPTIDYL-TRNA HYDROLASE 2, MITOCHONDRIAL"/>
    <property type="match status" value="1"/>
</dbReference>
<dbReference type="EC" id="3.1.1.29" evidence="1"/>
<gene>
    <name evidence="6" type="ORF">ADUPG1_013542</name>
</gene>
<evidence type="ECO:0000256" key="5">
    <source>
        <dbReference type="SAM" id="Phobius"/>
    </source>
</evidence>
<organism evidence="6 7">
    <name type="scientific">Aduncisulcus paluster</name>
    <dbReference type="NCBI Taxonomy" id="2918883"/>
    <lineage>
        <taxon>Eukaryota</taxon>
        <taxon>Metamonada</taxon>
        <taxon>Carpediemonas-like organisms</taxon>
        <taxon>Aduncisulcus</taxon>
    </lineage>
</organism>
<keyword evidence="5" id="KW-0472">Membrane</keyword>
<evidence type="ECO:0000256" key="2">
    <source>
        <dbReference type="ARBA" id="ARBA00022801"/>
    </source>
</evidence>
<dbReference type="InterPro" id="IPR002833">
    <property type="entry name" value="PTH2"/>
</dbReference>
<keyword evidence="2 6" id="KW-0378">Hydrolase</keyword>
<keyword evidence="5" id="KW-1133">Transmembrane helix</keyword>
<dbReference type="Gene3D" id="3.40.1490.10">
    <property type="entry name" value="Bit1"/>
    <property type="match status" value="1"/>
</dbReference>
<evidence type="ECO:0000256" key="4">
    <source>
        <dbReference type="ARBA" id="ARBA00048707"/>
    </source>
</evidence>
<comment type="caution">
    <text evidence="6">The sequence shown here is derived from an EMBL/GenBank/DDBJ whole genome shotgun (WGS) entry which is preliminary data.</text>
</comment>
<sequence>MDTVIATVLIAIGLLSGLLFGYLLARSNVYDDKPEKSTQKESKPKKPEAPEKITIKNILRSSPFLRQEMKMVLLVRRDLKMSKGKAAAQCSHATLGACLAAIDKPKYRSEFKTWHTMGQTKVTLSCPTLVEMEEIEEKAEKLGLNCCAIIDAGRTQIEPGSKTVLAIGPASIDSIDDLTSHFKLY</sequence>
<evidence type="ECO:0000256" key="1">
    <source>
        <dbReference type="ARBA" id="ARBA00013260"/>
    </source>
</evidence>
<dbReference type="NCBIfam" id="TIGR00283">
    <property type="entry name" value="arch_pth2"/>
    <property type="match status" value="1"/>
</dbReference>
<dbReference type="EMBL" id="BQXS01012693">
    <property type="protein sequence ID" value="GKT26951.1"/>
    <property type="molecule type" value="Genomic_DNA"/>
</dbReference>
<dbReference type="SUPFAM" id="SSF102462">
    <property type="entry name" value="Peptidyl-tRNA hydrolase II"/>
    <property type="match status" value="1"/>
</dbReference>
<accession>A0ABQ5K6J2</accession>
<name>A0ABQ5K6J2_9EUKA</name>
<dbReference type="PANTHER" id="PTHR12649">
    <property type="entry name" value="PEPTIDYL-TRNA HYDROLASE 2"/>
    <property type="match status" value="1"/>
</dbReference>
<reference evidence="6" key="1">
    <citation type="submission" date="2022-03" db="EMBL/GenBank/DDBJ databases">
        <title>Draft genome sequence of Aduncisulcus paluster, a free-living microaerophilic Fornicata.</title>
        <authorList>
            <person name="Yuyama I."/>
            <person name="Kume K."/>
            <person name="Tamura T."/>
            <person name="Inagaki Y."/>
            <person name="Hashimoto T."/>
        </authorList>
    </citation>
    <scope>NUCLEOTIDE SEQUENCE</scope>
    <source>
        <strain evidence="6">NY0171</strain>
    </source>
</reference>
<evidence type="ECO:0000313" key="6">
    <source>
        <dbReference type="EMBL" id="GKT26951.1"/>
    </source>
</evidence>
<keyword evidence="5" id="KW-0812">Transmembrane</keyword>